<dbReference type="Proteomes" id="UP000183471">
    <property type="component" value="Unassembled WGS sequence"/>
</dbReference>
<sequence>MNERHAPYLMDTKATFDCATFGFDNARIQEALSVLGLHAEHAKLAERIRSEATEGEAEALVHSCCVALARERSFALIERSMGIECFTQTWTRHLRDYGQDFDTPKYFGERLAIAAAFVRAKIPLGILQLQHSLTQQALINNLSVKFADDTATLRPLIDCILKLNSLDVYLSAEGYRLPQIDELRKALTRLRKETSHWHQEASTDQLTGLMRYNTLMETLDHHINMAHRGHDGRSGSPLCVAMIDLDFFKKINDTHGHVVGDFVLKHVAGRIQAAVRDFDMVGRFGGEEFVIIMTSTHLELAKVIAERIRKGVMETPLHLKELSIPVTISVGVAMLRPGERKETLIERADKAMYKAKEAGRNRVMLAKDTGGTGDTGDSETLPEL</sequence>
<dbReference type="SMART" id="SM00267">
    <property type="entry name" value="GGDEF"/>
    <property type="match status" value="1"/>
</dbReference>
<dbReference type="RefSeq" id="WP_074632326.1">
    <property type="nucleotide sequence ID" value="NZ_FNKY01000001.1"/>
</dbReference>
<reference evidence="5 6" key="1">
    <citation type="submission" date="2016-10" db="EMBL/GenBank/DDBJ databases">
        <authorList>
            <person name="Varghese N."/>
            <person name="Submissions S."/>
        </authorList>
    </citation>
    <scope>NUCLEOTIDE SEQUENCE [LARGE SCALE GENOMIC DNA]</scope>
    <source>
        <strain evidence="5 6">Nl1</strain>
    </source>
</reference>
<dbReference type="InterPro" id="IPR029787">
    <property type="entry name" value="Nucleotide_cyclase"/>
</dbReference>
<dbReference type="EMBL" id="FNKY01000001">
    <property type="protein sequence ID" value="SDQ75737.1"/>
    <property type="molecule type" value="Genomic_DNA"/>
</dbReference>
<evidence type="ECO:0000256" key="3">
    <source>
        <dbReference type="SAM" id="MobiDB-lite"/>
    </source>
</evidence>
<dbReference type="Pfam" id="PF11563">
    <property type="entry name" value="Protoglobin"/>
    <property type="match status" value="1"/>
</dbReference>
<dbReference type="InterPro" id="IPR043128">
    <property type="entry name" value="Rev_trsase/Diguanyl_cyclase"/>
</dbReference>
<name>A0ABY0TKM5_9PROT</name>
<evidence type="ECO:0000313" key="5">
    <source>
        <dbReference type="EMBL" id="SDQ75737.1"/>
    </source>
</evidence>
<keyword evidence="6" id="KW-1185">Reference proteome</keyword>
<feature type="domain" description="GGDEF" evidence="4">
    <location>
        <begin position="236"/>
        <end position="368"/>
    </location>
</feature>
<accession>A0ABY0TKM5</accession>
<evidence type="ECO:0000259" key="4">
    <source>
        <dbReference type="PROSITE" id="PS50887"/>
    </source>
</evidence>
<dbReference type="PANTHER" id="PTHR45138">
    <property type="entry name" value="REGULATORY COMPONENTS OF SENSORY TRANSDUCTION SYSTEM"/>
    <property type="match status" value="1"/>
</dbReference>
<dbReference type="SUPFAM" id="SSF55073">
    <property type="entry name" value="Nucleotide cyclase"/>
    <property type="match status" value="1"/>
</dbReference>
<dbReference type="CDD" id="cd01949">
    <property type="entry name" value="GGDEF"/>
    <property type="match status" value="1"/>
</dbReference>
<comment type="caution">
    <text evidence="5">The sequence shown here is derived from an EMBL/GenBank/DDBJ whole genome shotgun (WGS) entry which is preliminary data.</text>
</comment>
<proteinExistence type="predicted"/>
<dbReference type="Pfam" id="PF00990">
    <property type="entry name" value="GGDEF"/>
    <property type="match status" value="1"/>
</dbReference>
<dbReference type="EC" id="2.7.7.65" evidence="1"/>
<protein>
    <recommendedName>
        <fullName evidence="1">diguanylate cyclase</fullName>
        <ecNumber evidence="1">2.7.7.65</ecNumber>
    </recommendedName>
</protein>
<dbReference type="InterPro" id="IPR000160">
    <property type="entry name" value="GGDEF_dom"/>
</dbReference>
<dbReference type="InterPro" id="IPR050469">
    <property type="entry name" value="Diguanylate_Cyclase"/>
</dbReference>
<evidence type="ECO:0000313" key="6">
    <source>
        <dbReference type="Proteomes" id="UP000183471"/>
    </source>
</evidence>
<dbReference type="PROSITE" id="PS50887">
    <property type="entry name" value="GGDEF"/>
    <property type="match status" value="1"/>
</dbReference>
<feature type="region of interest" description="Disordered" evidence="3">
    <location>
        <begin position="364"/>
        <end position="384"/>
    </location>
</feature>
<dbReference type="InterPro" id="IPR012292">
    <property type="entry name" value="Globin/Proto"/>
</dbReference>
<evidence type="ECO:0000256" key="1">
    <source>
        <dbReference type="ARBA" id="ARBA00012528"/>
    </source>
</evidence>
<evidence type="ECO:0000256" key="2">
    <source>
        <dbReference type="ARBA" id="ARBA00034247"/>
    </source>
</evidence>
<organism evidence="5 6">
    <name type="scientific">Nitrosospira multiformis</name>
    <dbReference type="NCBI Taxonomy" id="1231"/>
    <lineage>
        <taxon>Bacteria</taxon>
        <taxon>Pseudomonadati</taxon>
        <taxon>Pseudomonadota</taxon>
        <taxon>Betaproteobacteria</taxon>
        <taxon>Nitrosomonadales</taxon>
        <taxon>Nitrosomonadaceae</taxon>
        <taxon>Nitrosospira</taxon>
    </lineage>
</organism>
<dbReference type="InterPro" id="IPR044398">
    <property type="entry name" value="Globin-sensor_dom"/>
</dbReference>
<dbReference type="Gene3D" id="3.30.70.270">
    <property type="match status" value="1"/>
</dbReference>
<gene>
    <name evidence="5" type="ORF">SAMN05216402_2167</name>
</gene>
<comment type="catalytic activity">
    <reaction evidence="2">
        <text>2 GTP = 3',3'-c-di-GMP + 2 diphosphate</text>
        <dbReference type="Rhea" id="RHEA:24898"/>
        <dbReference type="ChEBI" id="CHEBI:33019"/>
        <dbReference type="ChEBI" id="CHEBI:37565"/>
        <dbReference type="ChEBI" id="CHEBI:58805"/>
        <dbReference type="EC" id="2.7.7.65"/>
    </reaction>
</comment>
<dbReference type="NCBIfam" id="TIGR00254">
    <property type="entry name" value="GGDEF"/>
    <property type="match status" value="1"/>
</dbReference>
<dbReference type="PANTHER" id="PTHR45138:SF9">
    <property type="entry name" value="DIGUANYLATE CYCLASE DGCM-RELATED"/>
    <property type="match status" value="1"/>
</dbReference>
<dbReference type="Gene3D" id="1.10.490.10">
    <property type="entry name" value="Globins"/>
    <property type="match status" value="1"/>
</dbReference>